<evidence type="ECO:0000256" key="1">
    <source>
        <dbReference type="SAM" id="SignalP"/>
    </source>
</evidence>
<keyword evidence="3" id="KW-1185">Reference proteome</keyword>
<feature type="signal peptide" evidence="1">
    <location>
        <begin position="1"/>
        <end position="25"/>
    </location>
</feature>
<dbReference type="Proteomes" id="UP000183832">
    <property type="component" value="Unassembled WGS sequence"/>
</dbReference>
<gene>
    <name evidence="2" type="ORF">CLUMA_CG020515</name>
</gene>
<dbReference type="AlphaFoldDB" id="A0A1J1J7U9"/>
<organism evidence="2 3">
    <name type="scientific">Clunio marinus</name>
    <dbReference type="NCBI Taxonomy" id="568069"/>
    <lineage>
        <taxon>Eukaryota</taxon>
        <taxon>Metazoa</taxon>
        <taxon>Ecdysozoa</taxon>
        <taxon>Arthropoda</taxon>
        <taxon>Hexapoda</taxon>
        <taxon>Insecta</taxon>
        <taxon>Pterygota</taxon>
        <taxon>Neoptera</taxon>
        <taxon>Endopterygota</taxon>
        <taxon>Diptera</taxon>
        <taxon>Nematocera</taxon>
        <taxon>Chironomoidea</taxon>
        <taxon>Chironomidae</taxon>
        <taxon>Clunio</taxon>
    </lineage>
</organism>
<accession>A0A1J1J7U9</accession>
<evidence type="ECO:0000313" key="2">
    <source>
        <dbReference type="EMBL" id="CRL07550.1"/>
    </source>
</evidence>
<dbReference type="EMBL" id="CVRI01000072">
    <property type="protein sequence ID" value="CRL07550.1"/>
    <property type="molecule type" value="Genomic_DNA"/>
</dbReference>
<sequence length="116" mass="12743">MKNRIGIYFSGIVCLILLTNVLTKASESDPKAEVQSCDSGSGTCVDECDEFLTIDTDTDCKSGKVCCVKRCTKEYGRCRPSSGCVYSLFDKKGVCRRGEKCCYTPPPRMPPTEVMS</sequence>
<name>A0A1J1J7U9_9DIPT</name>
<evidence type="ECO:0000313" key="3">
    <source>
        <dbReference type="Proteomes" id="UP000183832"/>
    </source>
</evidence>
<feature type="chain" id="PRO_5012181855" evidence="1">
    <location>
        <begin position="26"/>
        <end position="116"/>
    </location>
</feature>
<reference evidence="2 3" key="1">
    <citation type="submission" date="2015-04" db="EMBL/GenBank/DDBJ databases">
        <authorList>
            <person name="Syromyatnikov M.Y."/>
            <person name="Popov V.N."/>
        </authorList>
    </citation>
    <scope>NUCLEOTIDE SEQUENCE [LARGE SCALE GENOMIC DNA]</scope>
</reference>
<proteinExistence type="predicted"/>
<protein>
    <submittedName>
        <fullName evidence="2">CLUMA_CG020515, isoform A</fullName>
    </submittedName>
</protein>
<keyword evidence="1" id="KW-0732">Signal</keyword>